<reference evidence="3" key="1">
    <citation type="submission" date="2016-11" db="UniProtKB">
        <authorList>
            <consortium name="WormBaseParasite"/>
        </authorList>
    </citation>
    <scope>IDENTIFICATION</scope>
</reference>
<keyword evidence="2" id="KW-1185">Reference proteome</keyword>
<keyword evidence="1" id="KW-0732">Signal</keyword>
<accession>A0A1I7WMN8</accession>
<proteinExistence type="predicted"/>
<evidence type="ECO:0000256" key="1">
    <source>
        <dbReference type="SAM" id="SignalP"/>
    </source>
</evidence>
<dbReference type="Proteomes" id="UP000095283">
    <property type="component" value="Unplaced"/>
</dbReference>
<evidence type="ECO:0000313" key="2">
    <source>
        <dbReference type="Proteomes" id="UP000095283"/>
    </source>
</evidence>
<sequence>MFFMACIFMYLCLQVISNVTGSPQYAEQDSCYLTQWYPGQSVRANVASDDSEIIINGGSKKAAEVHEGDHGHDEV</sequence>
<organism evidence="2 3">
    <name type="scientific">Heterorhabditis bacteriophora</name>
    <name type="common">Entomopathogenic nematode worm</name>
    <dbReference type="NCBI Taxonomy" id="37862"/>
    <lineage>
        <taxon>Eukaryota</taxon>
        <taxon>Metazoa</taxon>
        <taxon>Ecdysozoa</taxon>
        <taxon>Nematoda</taxon>
        <taxon>Chromadorea</taxon>
        <taxon>Rhabditida</taxon>
        <taxon>Rhabditina</taxon>
        <taxon>Rhabditomorpha</taxon>
        <taxon>Strongyloidea</taxon>
        <taxon>Heterorhabditidae</taxon>
        <taxon>Heterorhabditis</taxon>
    </lineage>
</organism>
<feature type="signal peptide" evidence="1">
    <location>
        <begin position="1"/>
        <end position="21"/>
    </location>
</feature>
<evidence type="ECO:0000313" key="3">
    <source>
        <dbReference type="WBParaSite" id="Hba_06418"/>
    </source>
</evidence>
<protein>
    <submittedName>
        <fullName evidence="3">Secreted protein</fullName>
    </submittedName>
</protein>
<feature type="chain" id="PRO_5009310703" evidence="1">
    <location>
        <begin position="22"/>
        <end position="75"/>
    </location>
</feature>
<dbReference type="AlphaFoldDB" id="A0A1I7WMN8"/>
<name>A0A1I7WMN8_HETBA</name>
<dbReference type="WBParaSite" id="Hba_06418">
    <property type="protein sequence ID" value="Hba_06418"/>
    <property type="gene ID" value="Hba_06418"/>
</dbReference>